<dbReference type="InterPro" id="IPR020449">
    <property type="entry name" value="Tscrpt_reg_AraC-type_HTH"/>
</dbReference>
<dbReference type="PANTHER" id="PTHR43280:SF28">
    <property type="entry name" value="HTH-TYPE TRANSCRIPTIONAL ACTIVATOR RHAS"/>
    <property type="match status" value="1"/>
</dbReference>
<evidence type="ECO:0000256" key="3">
    <source>
        <dbReference type="ARBA" id="ARBA00023159"/>
    </source>
</evidence>
<evidence type="ECO:0000256" key="4">
    <source>
        <dbReference type="ARBA" id="ARBA00023163"/>
    </source>
</evidence>
<dbReference type="PANTHER" id="PTHR43280">
    <property type="entry name" value="ARAC-FAMILY TRANSCRIPTIONAL REGULATOR"/>
    <property type="match status" value="1"/>
</dbReference>
<dbReference type="Pfam" id="PF12833">
    <property type="entry name" value="HTH_18"/>
    <property type="match status" value="1"/>
</dbReference>
<dbReference type="Pfam" id="PF02311">
    <property type="entry name" value="AraC_binding"/>
    <property type="match status" value="1"/>
</dbReference>
<dbReference type="InterPro" id="IPR018062">
    <property type="entry name" value="HTH_AraC-typ_CS"/>
</dbReference>
<keyword evidence="4" id="KW-0804">Transcription</keyword>
<evidence type="ECO:0000259" key="5">
    <source>
        <dbReference type="PROSITE" id="PS01124"/>
    </source>
</evidence>
<sequence length="286" mass="32213">MNTETLEMYRRPDSIVLPELVSLGYFVTSESRLGGVRQDGTGGLEIGYLEQGSVEWWDGKELHEAGPNSVLIDHPGDWQGGVSAIVHPCTRYWLRFDFPHDESLPGLAASTTMLLRDAYNSMGRRHFPGRPALRELFNELLVQQRDPGAFAEDLSRALFHQIMIGVLGDYERQQARKNSPVVVNALSYMKANLASDIRVDAVSNHVSLSTGYFHDIFLRETGFTPARYHMYLRIIAAKHALIDTQRSITDIGFELGFSSSQYFATSFKKLVGLTPNGYRQLRRADL</sequence>
<organism evidence="6 7">
    <name type="scientific">Devosia algicola</name>
    <dbReference type="NCBI Taxonomy" id="3026418"/>
    <lineage>
        <taxon>Bacteria</taxon>
        <taxon>Pseudomonadati</taxon>
        <taxon>Pseudomonadota</taxon>
        <taxon>Alphaproteobacteria</taxon>
        <taxon>Hyphomicrobiales</taxon>
        <taxon>Devosiaceae</taxon>
        <taxon>Devosia</taxon>
    </lineage>
</organism>
<dbReference type="RefSeq" id="WP_282218763.1">
    <property type="nucleotide sequence ID" value="NZ_CP118246.1"/>
</dbReference>
<dbReference type="InterPro" id="IPR009057">
    <property type="entry name" value="Homeodomain-like_sf"/>
</dbReference>
<dbReference type="InterPro" id="IPR003313">
    <property type="entry name" value="AraC-bd"/>
</dbReference>
<reference evidence="6 7" key="1">
    <citation type="submission" date="2023-02" db="EMBL/GenBank/DDBJ databases">
        <title>Devosia algicola sp. nov., isolated from the phycosphere of marine algae.</title>
        <authorList>
            <person name="Kim J.M."/>
            <person name="Lee J.K."/>
            <person name="Choi B.J."/>
            <person name="Bayburt H."/>
            <person name="Jeon C.O."/>
        </authorList>
    </citation>
    <scope>NUCLEOTIDE SEQUENCE [LARGE SCALE GENOMIC DNA]</scope>
    <source>
        <strain evidence="6 7">G20-9</strain>
    </source>
</reference>
<dbReference type="Gene3D" id="1.10.10.60">
    <property type="entry name" value="Homeodomain-like"/>
    <property type="match status" value="2"/>
</dbReference>
<dbReference type="PROSITE" id="PS00041">
    <property type="entry name" value="HTH_ARAC_FAMILY_1"/>
    <property type="match status" value="1"/>
</dbReference>
<gene>
    <name evidence="6" type="ORF">PSQ19_17330</name>
</gene>
<evidence type="ECO:0000313" key="7">
    <source>
        <dbReference type="Proteomes" id="UP001220530"/>
    </source>
</evidence>
<accession>A0ABY7YM69</accession>
<dbReference type="SUPFAM" id="SSF46689">
    <property type="entry name" value="Homeodomain-like"/>
    <property type="match status" value="2"/>
</dbReference>
<dbReference type="Proteomes" id="UP001220530">
    <property type="component" value="Chromosome"/>
</dbReference>
<protein>
    <submittedName>
        <fullName evidence="6">AraC family transcriptional regulator</fullName>
    </submittedName>
</protein>
<keyword evidence="7" id="KW-1185">Reference proteome</keyword>
<name>A0ABY7YM69_9HYPH</name>
<evidence type="ECO:0000256" key="2">
    <source>
        <dbReference type="ARBA" id="ARBA00023125"/>
    </source>
</evidence>
<proteinExistence type="predicted"/>
<keyword evidence="2" id="KW-0238">DNA-binding</keyword>
<keyword evidence="1" id="KW-0805">Transcription regulation</keyword>
<dbReference type="SUPFAM" id="SSF51215">
    <property type="entry name" value="Regulatory protein AraC"/>
    <property type="match status" value="1"/>
</dbReference>
<dbReference type="EMBL" id="CP118246">
    <property type="protein sequence ID" value="WDR02358.1"/>
    <property type="molecule type" value="Genomic_DNA"/>
</dbReference>
<dbReference type="InterPro" id="IPR037923">
    <property type="entry name" value="HTH-like"/>
</dbReference>
<dbReference type="InterPro" id="IPR018060">
    <property type="entry name" value="HTH_AraC"/>
</dbReference>
<dbReference type="PROSITE" id="PS01124">
    <property type="entry name" value="HTH_ARAC_FAMILY_2"/>
    <property type="match status" value="1"/>
</dbReference>
<dbReference type="SMART" id="SM00342">
    <property type="entry name" value="HTH_ARAC"/>
    <property type="match status" value="1"/>
</dbReference>
<dbReference type="PRINTS" id="PR00032">
    <property type="entry name" value="HTHARAC"/>
</dbReference>
<keyword evidence="3" id="KW-0010">Activator</keyword>
<feature type="domain" description="HTH araC/xylS-type" evidence="5">
    <location>
        <begin position="183"/>
        <end position="281"/>
    </location>
</feature>
<evidence type="ECO:0000313" key="6">
    <source>
        <dbReference type="EMBL" id="WDR02358.1"/>
    </source>
</evidence>
<evidence type="ECO:0000256" key="1">
    <source>
        <dbReference type="ARBA" id="ARBA00023015"/>
    </source>
</evidence>